<reference evidence="1 2" key="1">
    <citation type="submission" date="2023-05" db="EMBL/GenBank/DDBJ databases">
        <title>Novel species of genus Flectobacillus isolated from stream in China.</title>
        <authorList>
            <person name="Lu H."/>
        </authorList>
    </citation>
    <scope>NUCLEOTIDE SEQUENCE [LARGE SCALE GENOMIC DNA]</scope>
    <source>
        <strain evidence="1 2">DC10W</strain>
    </source>
</reference>
<dbReference type="EMBL" id="JASHID010000002">
    <property type="protein sequence ID" value="MDI9863383.1"/>
    <property type="molecule type" value="Genomic_DNA"/>
</dbReference>
<keyword evidence="2" id="KW-1185">Reference proteome</keyword>
<protein>
    <submittedName>
        <fullName evidence="1">Uncharacterized protein</fullName>
    </submittedName>
</protein>
<gene>
    <name evidence="1" type="ORF">QM480_03535</name>
</gene>
<evidence type="ECO:0000313" key="2">
    <source>
        <dbReference type="Proteomes" id="UP001236569"/>
    </source>
</evidence>
<accession>A0ABT6YJS5</accession>
<organism evidence="1 2">
    <name type="scientific">Flectobacillus longus</name>
    <dbReference type="NCBI Taxonomy" id="2984207"/>
    <lineage>
        <taxon>Bacteria</taxon>
        <taxon>Pseudomonadati</taxon>
        <taxon>Bacteroidota</taxon>
        <taxon>Cytophagia</taxon>
        <taxon>Cytophagales</taxon>
        <taxon>Flectobacillaceae</taxon>
        <taxon>Flectobacillus</taxon>
    </lineage>
</organism>
<evidence type="ECO:0000313" key="1">
    <source>
        <dbReference type="EMBL" id="MDI9863383.1"/>
    </source>
</evidence>
<comment type="caution">
    <text evidence="1">The sequence shown here is derived from an EMBL/GenBank/DDBJ whole genome shotgun (WGS) entry which is preliminary data.</text>
</comment>
<sequence length="140" mass="16779">MDDSQINTIMFETLEQIAPIGTARVSMFSITDRYSYIPFFRFRFKSINEDNKIYHQIKLAIEHFNGNVKWELYKNPDIRNYLIIPIILCKDDIRWSDAEKLKLYLGDSFYRKIDECIDDIPRLASQIKRECSRKSIIMNR</sequence>
<proteinExistence type="predicted"/>
<name>A0ABT6YJS5_9BACT</name>
<dbReference type="Proteomes" id="UP001236569">
    <property type="component" value="Unassembled WGS sequence"/>
</dbReference>
<dbReference type="RefSeq" id="WP_283368683.1">
    <property type="nucleotide sequence ID" value="NZ_JASHID010000002.1"/>
</dbReference>